<sequence>MKFFFCLLVVGFARLVFAILSAAIVWLRVYARWHVYHTAPHSAYMHGLFTGRFSVYCRLVFFSLGFA</sequence>
<accession>A0A2M4DM05</accession>
<reference evidence="1" key="1">
    <citation type="submission" date="2018-01" db="EMBL/GenBank/DDBJ databases">
        <title>An insight into the sialome of Amazonian anophelines.</title>
        <authorList>
            <person name="Ribeiro J.M."/>
            <person name="Scarpassa V."/>
            <person name="Calvo E."/>
        </authorList>
    </citation>
    <scope>NUCLEOTIDE SEQUENCE</scope>
</reference>
<name>A0A2M4DM05_ANODA</name>
<dbReference type="AlphaFoldDB" id="A0A2M4DM05"/>
<organism evidence="1">
    <name type="scientific">Anopheles darlingi</name>
    <name type="common">Mosquito</name>
    <dbReference type="NCBI Taxonomy" id="43151"/>
    <lineage>
        <taxon>Eukaryota</taxon>
        <taxon>Metazoa</taxon>
        <taxon>Ecdysozoa</taxon>
        <taxon>Arthropoda</taxon>
        <taxon>Hexapoda</taxon>
        <taxon>Insecta</taxon>
        <taxon>Pterygota</taxon>
        <taxon>Neoptera</taxon>
        <taxon>Endopterygota</taxon>
        <taxon>Diptera</taxon>
        <taxon>Nematocera</taxon>
        <taxon>Culicoidea</taxon>
        <taxon>Culicidae</taxon>
        <taxon>Anophelinae</taxon>
        <taxon>Anopheles</taxon>
    </lineage>
</organism>
<dbReference type="EMBL" id="GGFL01014377">
    <property type="protein sequence ID" value="MBW78555.1"/>
    <property type="molecule type" value="Transcribed_RNA"/>
</dbReference>
<evidence type="ECO:0000313" key="1">
    <source>
        <dbReference type="EMBL" id="MBW78555.1"/>
    </source>
</evidence>
<proteinExistence type="predicted"/>
<protein>
    <submittedName>
        <fullName evidence="1">Uncharacterized protein</fullName>
    </submittedName>
</protein>